<feature type="transmembrane region" description="Helical" evidence="1">
    <location>
        <begin position="193"/>
        <end position="218"/>
    </location>
</feature>
<feature type="signal peptide" evidence="2">
    <location>
        <begin position="1"/>
        <end position="22"/>
    </location>
</feature>
<feature type="chain" id="PRO_5040742323" evidence="2">
    <location>
        <begin position="23"/>
        <end position="452"/>
    </location>
</feature>
<keyword evidence="1" id="KW-0472">Membrane</keyword>
<evidence type="ECO:0000313" key="3">
    <source>
        <dbReference type="EMBL" id="KAJ7390677.1"/>
    </source>
</evidence>
<comment type="caution">
    <text evidence="3">The sequence shown here is derived from an EMBL/GenBank/DDBJ whole genome shotgun (WGS) entry which is preliminary data.</text>
</comment>
<organism evidence="3 4">
    <name type="scientific">Desmophyllum pertusum</name>
    <dbReference type="NCBI Taxonomy" id="174260"/>
    <lineage>
        <taxon>Eukaryota</taxon>
        <taxon>Metazoa</taxon>
        <taxon>Cnidaria</taxon>
        <taxon>Anthozoa</taxon>
        <taxon>Hexacorallia</taxon>
        <taxon>Scleractinia</taxon>
        <taxon>Caryophylliina</taxon>
        <taxon>Caryophylliidae</taxon>
        <taxon>Desmophyllum</taxon>
    </lineage>
</organism>
<keyword evidence="4" id="KW-1185">Reference proteome</keyword>
<reference evidence="3" key="1">
    <citation type="submission" date="2023-01" db="EMBL/GenBank/DDBJ databases">
        <title>Genome assembly of the deep-sea coral Lophelia pertusa.</title>
        <authorList>
            <person name="Herrera S."/>
            <person name="Cordes E."/>
        </authorList>
    </citation>
    <scope>NUCLEOTIDE SEQUENCE</scope>
    <source>
        <strain evidence="3">USNM1676648</strain>
        <tissue evidence="3">Polyp</tissue>
    </source>
</reference>
<protein>
    <submittedName>
        <fullName evidence="3">Uncharacterized protein</fullName>
    </submittedName>
</protein>
<sequence length="452" mass="51777">MVSADSQLCFAVLLAAFCHTQAEVNHKALVSSHHDNTLVNHGFGIETRCSWNCTVITFDIREEMKTTIANRKLIRLVVKYEKKVDDKCVNQKSHNLTEHWQISLSNNVSSFANRFQCRGQQSPSSLYPPTITNSSYKRSKERWRFRTRSKELFAGYPPCNAERDISQPCINTTKSTGNITDDPRRDYPKEWQVVIFGVLFFILGISFVHYAPAFLCFFSPTVVKENGVRQIILEGASPVSFRSLMGNYFFSGDDGTIWHKTRTFTLLVVILPALFLPPAIALDKSFLKDYLWEGEVNMLYQFRSGALHLFHPFYLACYACYVFRAICLSFLSVKYFEGKSCMVCRSVQPEIYICRDQELPGQIIHHLRQQPLILLKCGRLFLRYIANYCRMCLSVCSWQVLALPIFGFIFPWHLSVSDFLAVGTTSSSNVTHSYVLGSLAQCCIDMPREHDL</sequence>
<name>A0A9W9ZZM2_9CNID</name>
<dbReference type="OrthoDB" id="5990078at2759"/>
<proteinExistence type="predicted"/>
<keyword evidence="1" id="KW-1133">Transmembrane helix</keyword>
<dbReference type="EMBL" id="MU825413">
    <property type="protein sequence ID" value="KAJ7390677.1"/>
    <property type="molecule type" value="Genomic_DNA"/>
</dbReference>
<dbReference type="AlphaFoldDB" id="A0A9W9ZZM2"/>
<dbReference type="Proteomes" id="UP001163046">
    <property type="component" value="Unassembled WGS sequence"/>
</dbReference>
<accession>A0A9W9ZZM2</accession>
<evidence type="ECO:0000313" key="4">
    <source>
        <dbReference type="Proteomes" id="UP001163046"/>
    </source>
</evidence>
<keyword evidence="2" id="KW-0732">Signal</keyword>
<feature type="transmembrane region" description="Helical" evidence="1">
    <location>
        <begin position="264"/>
        <end position="282"/>
    </location>
</feature>
<evidence type="ECO:0000256" key="2">
    <source>
        <dbReference type="SAM" id="SignalP"/>
    </source>
</evidence>
<feature type="transmembrane region" description="Helical" evidence="1">
    <location>
        <begin position="313"/>
        <end position="333"/>
    </location>
</feature>
<gene>
    <name evidence="3" type="ORF">OS493_023389</name>
</gene>
<evidence type="ECO:0000256" key="1">
    <source>
        <dbReference type="SAM" id="Phobius"/>
    </source>
</evidence>
<feature type="transmembrane region" description="Helical" evidence="1">
    <location>
        <begin position="388"/>
        <end position="410"/>
    </location>
</feature>
<keyword evidence="1" id="KW-0812">Transmembrane</keyword>